<dbReference type="GO" id="GO:0005737">
    <property type="term" value="C:cytoplasm"/>
    <property type="evidence" value="ECO:0007669"/>
    <property type="project" value="TreeGrafter"/>
</dbReference>
<dbReference type="InterPro" id="IPR009091">
    <property type="entry name" value="RCC1/BLIP-II"/>
</dbReference>
<reference evidence="2 3" key="1">
    <citation type="submission" date="2015-05" db="EMBL/GenBank/DDBJ databases">
        <authorList>
            <person name="Tang B."/>
            <person name="Yu Y."/>
        </authorList>
    </citation>
    <scope>NUCLEOTIDE SEQUENCE [LARGE SCALE GENOMIC DNA]</scope>
    <source>
        <strain evidence="2 3">DSM 7029</strain>
    </source>
</reference>
<dbReference type="PANTHER" id="PTHR45982">
    <property type="entry name" value="REGULATOR OF CHROMOSOME CONDENSATION"/>
    <property type="match status" value="1"/>
</dbReference>
<dbReference type="Pfam" id="PF00415">
    <property type="entry name" value="RCC1"/>
    <property type="match status" value="1"/>
</dbReference>
<dbReference type="STRING" id="413882.AAW51_5166"/>
<dbReference type="InterPro" id="IPR051553">
    <property type="entry name" value="Ran_GTPase-activating"/>
</dbReference>
<dbReference type="SUPFAM" id="SSF48726">
    <property type="entry name" value="Immunoglobulin"/>
    <property type="match status" value="3"/>
</dbReference>
<dbReference type="Gene3D" id="2.130.10.30">
    <property type="entry name" value="Regulator of chromosome condensation 1/beta-lactamase-inhibitor protein II"/>
    <property type="match status" value="1"/>
</dbReference>
<dbReference type="Proteomes" id="UP000035352">
    <property type="component" value="Chromosome"/>
</dbReference>
<dbReference type="InterPro" id="IPR013098">
    <property type="entry name" value="Ig_I-set"/>
</dbReference>
<evidence type="ECO:0000313" key="3">
    <source>
        <dbReference type="Proteomes" id="UP000035352"/>
    </source>
</evidence>
<dbReference type="AlphaFoldDB" id="A0A0G3BR07"/>
<dbReference type="SMART" id="SM00409">
    <property type="entry name" value="IG"/>
    <property type="match status" value="3"/>
</dbReference>
<feature type="domain" description="Ig-like" evidence="1">
    <location>
        <begin position="1"/>
        <end position="68"/>
    </location>
</feature>
<dbReference type="PANTHER" id="PTHR45982:SF1">
    <property type="entry name" value="REGULATOR OF CHROMOSOME CONDENSATION"/>
    <property type="match status" value="1"/>
</dbReference>
<accession>A0A0G3BR07</accession>
<dbReference type="PROSITE" id="PS50835">
    <property type="entry name" value="IG_LIKE"/>
    <property type="match status" value="2"/>
</dbReference>
<dbReference type="InterPro" id="IPR013783">
    <property type="entry name" value="Ig-like_fold"/>
</dbReference>
<dbReference type="InterPro" id="IPR000408">
    <property type="entry name" value="Reg_chr_condens"/>
</dbReference>
<dbReference type="PROSITE" id="PS50012">
    <property type="entry name" value="RCC1_3"/>
    <property type="match status" value="2"/>
</dbReference>
<name>A0A0G3BR07_9BURK</name>
<dbReference type="KEGG" id="pbh:AAW51_5166"/>
<dbReference type="Pfam" id="PF07679">
    <property type="entry name" value="I-set"/>
    <property type="match status" value="1"/>
</dbReference>
<dbReference type="PATRIC" id="fig|413882.6.peg.5394"/>
<feature type="domain" description="Ig-like" evidence="1">
    <location>
        <begin position="77"/>
        <end position="158"/>
    </location>
</feature>
<dbReference type="EMBL" id="CP011371">
    <property type="protein sequence ID" value="AKJ31857.1"/>
    <property type="molecule type" value="Genomic_DNA"/>
</dbReference>
<organism evidence="2 3">
    <name type="scientific">Caldimonas brevitalea</name>
    <dbReference type="NCBI Taxonomy" id="413882"/>
    <lineage>
        <taxon>Bacteria</taxon>
        <taxon>Pseudomonadati</taxon>
        <taxon>Pseudomonadota</taxon>
        <taxon>Betaproteobacteria</taxon>
        <taxon>Burkholderiales</taxon>
        <taxon>Sphaerotilaceae</taxon>
        <taxon>Caldimonas</taxon>
    </lineage>
</organism>
<dbReference type="Gene3D" id="2.60.40.10">
    <property type="entry name" value="Immunoglobulins"/>
    <property type="match status" value="3"/>
</dbReference>
<protein>
    <recommendedName>
        <fullName evidence="1">Ig-like domain-containing protein</fullName>
    </recommendedName>
</protein>
<evidence type="ECO:0000259" key="1">
    <source>
        <dbReference type="PROSITE" id="PS50835"/>
    </source>
</evidence>
<dbReference type="RefSeq" id="WP_053013911.1">
    <property type="nucleotide sequence ID" value="NZ_CP011371.1"/>
</dbReference>
<dbReference type="InterPro" id="IPR007110">
    <property type="entry name" value="Ig-like_dom"/>
</dbReference>
<proteinExistence type="predicted"/>
<gene>
    <name evidence="2" type="ORF">AAW51_5166</name>
</gene>
<dbReference type="SUPFAM" id="SSF50985">
    <property type="entry name" value="RCC1/BLIP-II"/>
    <property type="match status" value="1"/>
</dbReference>
<dbReference type="GO" id="GO:0005085">
    <property type="term" value="F:guanyl-nucleotide exchange factor activity"/>
    <property type="evidence" value="ECO:0007669"/>
    <property type="project" value="TreeGrafter"/>
</dbReference>
<dbReference type="InterPro" id="IPR036179">
    <property type="entry name" value="Ig-like_dom_sf"/>
</dbReference>
<keyword evidence="3" id="KW-1185">Reference proteome</keyword>
<evidence type="ECO:0000313" key="2">
    <source>
        <dbReference type="EMBL" id="AKJ31857.1"/>
    </source>
</evidence>
<dbReference type="InterPro" id="IPR003599">
    <property type="entry name" value="Ig_sub"/>
</dbReference>
<sequence length="537" mass="54960">MSGQTVQFSVQATGTGPLRYQWMRNGTQIDSGTAASLSFPATLQDDGARYSVRVSNSAGAVNSNEAVLRVTPSVVPPSIVKSPAALQVQAGQPAQFVVEAAGSAQLVYQWLRNGVAINGATSSTYTLAEAQPEDNGASFTVSVSNAAGAVSSTSVTLTVTPAPVAPVIAALNAPSSVSAGGSATFTVTANGTGPLQYQWFENGVAIEGATGASHTVVNASVQDHLKAYSVAVVNAAGSTRSAPAILRLAPVPEVNVGRTGCCYVAFARGPVAGLFSWGQNVNGQLGRLADDTEAITPGLVPSWLPSGVEIRQVSVGHLHTAVLASDGSVWSWGANVTGEYGNGTVAISGLPPADGTLQPPVKAVFPSGTVLRAVGAGDRYSVALDSAGQLWAWGAVHSGVGSSSATPTKLNVPAEVRFTAVSVSETFALALDTTGRVWGWGVEPAVLATRTGPNLQPSVLNLTLPAGRKVVSVFAGVMRAVAVTDDGNAYAWGDNTWGRSGPTASHPPLSMFPGCCWTWHPVWPWCKQQQAATTPCS</sequence>
<dbReference type="PRINTS" id="PR00633">
    <property type="entry name" value="RCCNDNSATION"/>
</dbReference>